<feature type="domain" description="DUF6455" evidence="1">
    <location>
        <begin position="1"/>
        <end position="81"/>
    </location>
</feature>
<dbReference type="AlphaFoldDB" id="A0A0P1I1Z2"/>
<evidence type="ECO:0000313" key="3">
    <source>
        <dbReference type="Proteomes" id="UP000051260"/>
    </source>
</evidence>
<dbReference type="Pfam" id="PF20056">
    <property type="entry name" value="DUF6455"/>
    <property type="match status" value="1"/>
</dbReference>
<dbReference type="Proteomes" id="UP000051260">
    <property type="component" value="Unassembled WGS sequence"/>
</dbReference>
<gene>
    <name evidence="2" type="ORF">RUE5091_00294</name>
</gene>
<dbReference type="OrthoDB" id="7961152at2"/>
<sequence length="83" mass="9297">MPDREVLKHHAGLVDRMATKLGVDLQQSAIDGDVSIDQLSDAVLRCTGCANPSHCQNFLRQPAQARQTPEYCRNRDLLRKLLP</sequence>
<dbReference type="EMBL" id="CYUD01000001">
    <property type="protein sequence ID" value="CUJ85072.1"/>
    <property type="molecule type" value="Genomic_DNA"/>
</dbReference>
<proteinExistence type="predicted"/>
<evidence type="ECO:0000259" key="1">
    <source>
        <dbReference type="Pfam" id="PF20056"/>
    </source>
</evidence>
<accession>A0A0P1I1Z2</accession>
<dbReference type="RefSeq" id="WP_058280084.1">
    <property type="nucleotide sequence ID" value="NZ_CYUD01000001.1"/>
</dbReference>
<reference evidence="3" key="1">
    <citation type="submission" date="2015-09" db="EMBL/GenBank/DDBJ databases">
        <authorList>
            <person name="Rodrigo-Torres L."/>
            <person name="Arahal D.R."/>
        </authorList>
    </citation>
    <scope>NUCLEOTIDE SEQUENCE [LARGE SCALE GENOMIC DNA]</scope>
    <source>
        <strain evidence="3">CECT 5091</strain>
    </source>
</reference>
<evidence type="ECO:0000313" key="2">
    <source>
        <dbReference type="EMBL" id="CUJ85072.1"/>
    </source>
</evidence>
<dbReference type="STRING" id="1715692.RUE5091_00294"/>
<dbReference type="InterPro" id="IPR045601">
    <property type="entry name" value="DUF6455"/>
</dbReference>
<keyword evidence="3" id="KW-1185">Reference proteome</keyword>
<name>A0A0P1I1Z2_9RHOB</name>
<organism evidence="2 3">
    <name type="scientific">Ruegeria denitrificans</name>
    <dbReference type="NCBI Taxonomy" id="1715692"/>
    <lineage>
        <taxon>Bacteria</taxon>
        <taxon>Pseudomonadati</taxon>
        <taxon>Pseudomonadota</taxon>
        <taxon>Alphaproteobacteria</taxon>
        <taxon>Rhodobacterales</taxon>
        <taxon>Roseobacteraceae</taxon>
        <taxon>Ruegeria</taxon>
    </lineage>
</organism>
<protein>
    <recommendedName>
        <fullName evidence="1">DUF6455 domain-containing protein</fullName>
    </recommendedName>
</protein>